<dbReference type="SUPFAM" id="SSF55681">
    <property type="entry name" value="Class II aaRS and biotin synthetases"/>
    <property type="match status" value="1"/>
</dbReference>
<keyword evidence="2" id="KW-0436">Ligase</keyword>
<proteinExistence type="predicted"/>
<dbReference type="InterPro" id="IPR004143">
    <property type="entry name" value="BPL_LPL_catalytic"/>
</dbReference>
<dbReference type="Gene3D" id="3.30.930.10">
    <property type="entry name" value="Bira Bifunctional Protein, Domain 2"/>
    <property type="match status" value="1"/>
</dbReference>
<dbReference type="RefSeq" id="WP_105220022.1">
    <property type="nucleotide sequence ID" value="NZ_CAWNSU010000053.1"/>
</dbReference>
<dbReference type="InterPro" id="IPR045864">
    <property type="entry name" value="aa-tRNA-synth_II/BPL/LPL"/>
</dbReference>
<dbReference type="GO" id="GO:0016874">
    <property type="term" value="F:ligase activity"/>
    <property type="evidence" value="ECO:0007669"/>
    <property type="project" value="UniProtKB-KW"/>
</dbReference>
<sequence>MKWRLIPLFAAPGRVQMAIDRWLLEQHSSGSHPSTLRFYTWSPAAISLGYHQHKYPEAWQHLTWQGQLVDLVRRPTGGRAVLHQGELTYAVVTSGLNGSRTQVYQKLCDFLIQGWRSLGIELHYGTAGRGYIDHPNCFGTATSADLVLANGTKLIGSAQLFSQGAVLQHGSIRLEPDTELFAEVFGTKAEPIALPMAIRGECLTVMVAEALMKAATSCFDMQFEVQPLSPLEWAAIESMQIKYGSGKKK</sequence>
<reference evidence="2 3" key="1">
    <citation type="journal article" date="2019" name="Front. Microbiol.">
        <title>Genomic Features for Desiccation Tolerance and Sugar Biosynthesis in the Extremophile Gloeocapsopsis sp. UTEX B3054.</title>
        <authorList>
            <person name="Urrejola C."/>
            <person name="Alcorta J."/>
            <person name="Salas L."/>
            <person name="Vasquez M."/>
            <person name="Polz M.F."/>
            <person name="Vicuna R."/>
            <person name="Diez B."/>
        </authorList>
    </citation>
    <scope>NUCLEOTIDE SEQUENCE [LARGE SCALE GENOMIC DNA]</scope>
    <source>
        <strain evidence="2 3">1H9</strain>
    </source>
</reference>
<gene>
    <name evidence="2" type="ORF">BWI75_22600</name>
</gene>
<name>A0A6N8G3F9_9CHRO</name>
<dbReference type="CDD" id="cd16443">
    <property type="entry name" value="LplA"/>
    <property type="match status" value="1"/>
</dbReference>
<dbReference type="AlphaFoldDB" id="A0A6N8G3F9"/>
<dbReference type="PANTHER" id="PTHR43679">
    <property type="entry name" value="OCTANOYLTRANSFERASE LIPM-RELATED"/>
    <property type="match status" value="1"/>
</dbReference>
<dbReference type="InterPro" id="IPR050664">
    <property type="entry name" value="Octanoyltrans_LipM/LipL"/>
</dbReference>
<evidence type="ECO:0000313" key="2">
    <source>
        <dbReference type="EMBL" id="MUL39015.1"/>
    </source>
</evidence>
<dbReference type="OrthoDB" id="9774653at2"/>
<dbReference type="EMBL" id="NAPY01000057">
    <property type="protein sequence ID" value="MUL39015.1"/>
    <property type="molecule type" value="Genomic_DNA"/>
</dbReference>
<dbReference type="PANTHER" id="PTHR43679:SF2">
    <property type="entry name" value="OCTANOYL-[GCVH]:PROTEIN N-OCTANOYLTRANSFERASE"/>
    <property type="match status" value="1"/>
</dbReference>
<feature type="domain" description="BPL/LPL catalytic" evidence="1">
    <location>
        <begin position="30"/>
        <end position="227"/>
    </location>
</feature>
<accession>A0A6N8G3F9</accession>
<keyword evidence="3" id="KW-1185">Reference proteome</keyword>
<dbReference type="PROSITE" id="PS51733">
    <property type="entry name" value="BPL_LPL_CATALYTIC"/>
    <property type="match status" value="1"/>
</dbReference>
<dbReference type="Pfam" id="PF21948">
    <property type="entry name" value="LplA-B_cat"/>
    <property type="match status" value="1"/>
</dbReference>
<organism evidence="2 3">
    <name type="scientific">Gloeocapsopsis dulcis AAB1 = 1H9</name>
    <dbReference type="NCBI Taxonomy" id="1433147"/>
    <lineage>
        <taxon>Bacteria</taxon>
        <taxon>Bacillati</taxon>
        <taxon>Cyanobacteriota</taxon>
        <taxon>Cyanophyceae</taxon>
        <taxon>Oscillatoriophycideae</taxon>
        <taxon>Chroococcales</taxon>
        <taxon>Chroococcaceae</taxon>
        <taxon>Gloeocapsopsis</taxon>
        <taxon>Gloeocapsopsis dulcis</taxon>
    </lineage>
</organism>
<evidence type="ECO:0000313" key="3">
    <source>
        <dbReference type="Proteomes" id="UP000441797"/>
    </source>
</evidence>
<dbReference type="Proteomes" id="UP000441797">
    <property type="component" value="Unassembled WGS sequence"/>
</dbReference>
<protein>
    <submittedName>
        <fullName evidence="2">Biotin--protein ligase</fullName>
    </submittedName>
</protein>
<comment type="caution">
    <text evidence="2">The sequence shown here is derived from an EMBL/GenBank/DDBJ whole genome shotgun (WGS) entry which is preliminary data.</text>
</comment>
<evidence type="ECO:0000259" key="1">
    <source>
        <dbReference type="PROSITE" id="PS51733"/>
    </source>
</evidence>